<evidence type="ECO:0000313" key="1">
    <source>
        <dbReference type="Proteomes" id="UP000887579"/>
    </source>
</evidence>
<evidence type="ECO:0000313" key="2">
    <source>
        <dbReference type="WBParaSite" id="ES5_v2.g834.t1"/>
    </source>
</evidence>
<dbReference type="WBParaSite" id="ES5_v2.g834.t1">
    <property type="protein sequence ID" value="ES5_v2.g834.t1"/>
    <property type="gene ID" value="ES5_v2.g834"/>
</dbReference>
<dbReference type="Proteomes" id="UP000887579">
    <property type="component" value="Unplaced"/>
</dbReference>
<accession>A0AC34GUE5</accession>
<name>A0AC34GUE5_9BILA</name>
<organism evidence="1 2">
    <name type="scientific">Panagrolaimus sp. ES5</name>
    <dbReference type="NCBI Taxonomy" id="591445"/>
    <lineage>
        <taxon>Eukaryota</taxon>
        <taxon>Metazoa</taxon>
        <taxon>Ecdysozoa</taxon>
        <taxon>Nematoda</taxon>
        <taxon>Chromadorea</taxon>
        <taxon>Rhabditida</taxon>
        <taxon>Tylenchina</taxon>
        <taxon>Panagrolaimomorpha</taxon>
        <taxon>Panagrolaimoidea</taxon>
        <taxon>Panagrolaimidae</taxon>
        <taxon>Panagrolaimus</taxon>
    </lineage>
</organism>
<protein>
    <submittedName>
        <fullName evidence="2">C2H2-type domain-containing protein</fullName>
    </submittedName>
</protein>
<sequence>MNRNFFRLGVLSISRVLGAGALKIPDGTSYDSPTSQDKTSKYGKYGNLNLLNNGNKHAYLDVVRNNISRLNFLDYAKGKAFHIAVTVTRANSVDVYKDGPRANLTLSDVFNYSNAKNDQYSSSYFMPNLPQKNNSTLSLNIAAYVGKNENEDVGTELVKFGPKPKWPLEFKKEPQYQFGFEFPRSLTLEPQIPELMNFKASQILLNPNKDACRFSAVRHNVYETNPRPPESVVSNTCEGPLIRFAELNKESLFPKIAEKQVILARGEGEFKLDFTNEHVNRQIDNLYICNEHRNELSTKWDLKKYPHVVTRRKIGKGKGINNFLPVCSLPFPFGANHRNKDARPFTCRHKVTFEEASAFLEANGILIHPGIPVCNECSQYLKTLLLIDDNDVDLKPEVLDDFDDVNMDNNAEETTVNDFDMYKERPSKLKAIAALQSNIEDDPSQTTKAEDSSSEVAELIRRLGQLTGISIPTASKPFEDLKNDTQQRKVKILQGFQQVIAQHLAPDDPSSLIELCNSNKKGSNESTEEKRMKNLMTMIKTQYLAAESKREQIGVISQIALEVPRKEFKKVLPGITKYQWNVARRQAREHMEQWKVPAVMAGLPFGTKVGRLPDGRKFDIPSTLRKQDDAEIIRMFEHYVKEKGLSVTISHTVMRNILKVCPAVRMKAMECVDYFEAAGKTAFEKITNRLDKLYTLNLVDEEWKKEVQQELQEAKLYLRTDYRLHIAEKSQVAEHCMTYSLSDPQNKEFCSSSCDDDADFPHSHNGKCDRCLVFPQTMKKIHEMINELLEAEEKTKGDHEKLKEINEEMEIYENDIFEWKKHVMRSAYSEKCRLKIIDELEEGQALVTCDYSQKWIPRKYRETQKEYFAKKGLSWHITHILAKKDGQLVQHTVVHNLGFEDQAYTFSEPQAGKGPSDREGARIKWRMLCALNNMFSITTSEEMFLAMTYGQKRLDGITALTATVSGEKKEEGTPIPGITSLSHIQYDKNNKSFTVWKHHGIGKGKKMNVGKAALKNELIIYSTTSETPLSDDYIFWRNTGSVVEKQKKKKQSAGTNTNVNDKDEDEEKEEEKEKEKEENSDEEATYKMFHCTDPNCIKKYVHYANLCNHIESGKHTHKPLRKTLYDYALTKFGDHLDDLRDRHLQLFARETFQDYVTTNNSATVKGWALRSNAKNKRFSNDVHKYVEELLLECKNKKKRFDPKVAAEAMENAKRADGRSRFKPSERLNDSQLSGLAQRKLKKLDLQHNVQVDEQALQNDRVLINEDIEADTGDFELEYEDDPTRLTTEDALYQYVSTAGSDIEIETPVRAESIDGISSSSGQKKKVGRQKSVHKTTNDYSEETPMKKQKHL</sequence>
<reference evidence="2" key="1">
    <citation type="submission" date="2022-11" db="UniProtKB">
        <authorList>
            <consortium name="WormBaseParasite"/>
        </authorList>
    </citation>
    <scope>IDENTIFICATION</scope>
</reference>
<proteinExistence type="predicted"/>